<dbReference type="Gene3D" id="3.30.460.10">
    <property type="entry name" value="Beta Polymerase, domain 2"/>
    <property type="match status" value="1"/>
</dbReference>
<dbReference type="GO" id="GO:0001680">
    <property type="term" value="P:tRNA 3'-terminal CCA addition"/>
    <property type="evidence" value="ECO:0007669"/>
    <property type="project" value="UniProtKB-UniRule"/>
</dbReference>
<name>A0A8A3S3M8_9EURY</name>
<feature type="binding site" evidence="10">
    <location>
        <position position="50"/>
    </location>
    <ligand>
        <name>CTP</name>
        <dbReference type="ChEBI" id="CHEBI:37563"/>
    </ligand>
</feature>
<dbReference type="SUPFAM" id="SSF81631">
    <property type="entry name" value="PAP/OAS1 substrate-binding domain"/>
    <property type="match status" value="1"/>
</dbReference>
<dbReference type="AlphaFoldDB" id="A0A8A3S3M8"/>
<dbReference type="GeneID" id="76423676"/>
<keyword evidence="5 10" id="KW-0547">Nucleotide-binding</keyword>
<dbReference type="PANTHER" id="PTHR39643">
    <property type="entry name" value="CCA-ADDING ENZYME"/>
    <property type="match status" value="1"/>
</dbReference>
<evidence type="ECO:0000256" key="5">
    <source>
        <dbReference type="ARBA" id="ARBA00022741"/>
    </source>
</evidence>
<feature type="binding site" evidence="10">
    <location>
        <position position="165"/>
    </location>
    <ligand>
        <name>ATP</name>
        <dbReference type="ChEBI" id="CHEBI:30616"/>
    </ligand>
</feature>
<evidence type="ECO:0000256" key="1">
    <source>
        <dbReference type="ARBA" id="ARBA00022679"/>
    </source>
</evidence>
<keyword evidence="4 10" id="KW-0479">Metal-binding</keyword>
<keyword evidence="6 10" id="KW-0692">RNA repair</keyword>
<dbReference type="Gene3D" id="1.10.1410.30">
    <property type="entry name" value="CCA tRNA nucleotidyltransferase, domain 2"/>
    <property type="match status" value="1"/>
</dbReference>
<keyword evidence="2 10" id="KW-0819">tRNA processing</keyword>
<feature type="binding site" evidence="10">
    <location>
        <position position="59"/>
    </location>
    <ligand>
        <name>Mg(2+)</name>
        <dbReference type="ChEBI" id="CHEBI:18420"/>
    </ligand>
</feature>
<feature type="binding site" evidence="10">
    <location>
        <position position="114"/>
    </location>
    <ligand>
        <name>Mg(2+)</name>
        <dbReference type="ChEBI" id="CHEBI:18420"/>
    </ligand>
</feature>
<keyword evidence="7 10" id="KW-0067">ATP-binding</keyword>
<dbReference type="Pfam" id="PF01909">
    <property type="entry name" value="NTP_transf_2"/>
    <property type="match status" value="1"/>
</dbReference>
<comment type="cofactor">
    <cofactor evidence="10">
        <name>Mg(2+)</name>
        <dbReference type="ChEBI" id="CHEBI:18420"/>
    </cofactor>
</comment>
<dbReference type="GO" id="GO:0005524">
    <property type="term" value="F:ATP binding"/>
    <property type="evidence" value="ECO:0007669"/>
    <property type="project" value="UniProtKB-UniRule"/>
</dbReference>
<comment type="function">
    <text evidence="10">Catalyzes the addition and repair of the essential 3'-terminal CCA sequence in tRNAs without using a nucleic acid template. Adds these three nucleotides in the order of C, C, and A to the tRNA nucleotide-73, using CTP and ATP as substrates and producing inorganic pyrophosphate. tRNA 3'-terminal CCA addition is required both for tRNA processing and repair. Also involved in tRNA surveillance by mediating tandem CCA addition to generate a CCACCA at the 3' terminus of unstable tRNAs. While stable tRNAs receive only 3'-terminal CCA, unstable tRNAs are marked with CCACCA and rapidly degraded.</text>
</comment>
<evidence type="ECO:0000259" key="12">
    <source>
        <dbReference type="Pfam" id="PF09249"/>
    </source>
</evidence>
<dbReference type="GO" id="GO:0004810">
    <property type="term" value="F:CCA tRNA nucleotidyltransferase activity"/>
    <property type="evidence" value="ECO:0007669"/>
    <property type="project" value="UniProtKB-UniRule"/>
</dbReference>
<keyword evidence="8 10" id="KW-0460">Magnesium</keyword>
<evidence type="ECO:0000256" key="2">
    <source>
        <dbReference type="ARBA" id="ARBA00022694"/>
    </source>
</evidence>
<dbReference type="InterPro" id="IPR008229">
    <property type="entry name" value="CCA-adding_arc"/>
</dbReference>
<feature type="binding site" evidence="10">
    <location>
        <position position="61"/>
    </location>
    <ligand>
        <name>Mg(2+)</name>
        <dbReference type="ChEBI" id="CHEBI:18420"/>
    </ligand>
</feature>
<dbReference type="CDD" id="cd05400">
    <property type="entry name" value="NT_2-5OAS_ClassI-CCAase"/>
    <property type="match status" value="1"/>
</dbReference>
<dbReference type="EC" id="2.7.7.72" evidence="10"/>
<dbReference type="GO" id="GO:0000287">
    <property type="term" value="F:magnesium ion binding"/>
    <property type="evidence" value="ECO:0007669"/>
    <property type="project" value="UniProtKB-UniRule"/>
</dbReference>
<feature type="domain" description="Polymerase nucleotidyl transferase" evidence="11">
    <location>
        <begin position="36"/>
        <end position="137"/>
    </location>
</feature>
<evidence type="ECO:0000256" key="3">
    <source>
        <dbReference type="ARBA" id="ARBA00022695"/>
    </source>
</evidence>
<feature type="domain" description="CCA-adding enzyme C-terminal" evidence="13">
    <location>
        <begin position="279"/>
        <end position="425"/>
    </location>
</feature>
<evidence type="ECO:0000256" key="7">
    <source>
        <dbReference type="ARBA" id="ARBA00022840"/>
    </source>
</evidence>
<comment type="catalytic activity">
    <reaction evidence="10">
        <text>a tRNA precursor + 2 CTP + ATP = a tRNA with a 3' CCA end + 3 diphosphate</text>
        <dbReference type="Rhea" id="RHEA:14433"/>
        <dbReference type="Rhea" id="RHEA-COMP:10465"/>
        <dbReference type="Rhea" id="RHEA-COMP:10468"/>
        <dbReference type="ChEBI" id="CHEBI:30616"/>
        <dbReference type="ChEBI" id="CHEBI:33019"/>
        <dbReference type="ChEBI" id="CHEBI:37563"/>
        <dbReference type="ChEBI" id="CHEBI:74896"/>
        <dbReference type="ChEBI" id="CHEBI:83071"/>
        <dbReference type="EC" id="2.7.7.72"/>
    </reaction>
</comment>
<dbReference type="InterPro" id="IPR043519">
    <property type="entry name" value="NT_sf"/>
</dbReference>
<comment type="catalytic activity">
    <reaction evidence="10">
        <text>a tRNA with a 3' CCA end + 2 CTP + ATP = a tRNA with a 3' CCACCA end + 3 diphosphate</text>
        <dbReference type="Rhea" id="RHEA:76235"/>
        <dbReference type="Rhea" id="RHEA-COMP:10468"/>
        <dbReference type="Rhea" id="RHEA-COMP:18655"/>
        <dbReference type="ChEBI" id="CHEBI:30616"/>
        <dbReference type="ChEBI" id="CHEBI:33019"/>
        <dbReference type="ChEBI" id="CHEBI:37563"/>
        <dbReference type="ChEBI" id="CHEBI:83071"/>
        <dbReference type="ChEBI" id="CHEBI:195187"/>
    </reaction>
</comment>
<dbReference type="GO" id="GO:0042245">
    <property type="term" value="P:RNA repair"/>
    <property type="evidence" value="ECO:0007669"/>
    <property type="project" value="UniProtKB-KW"/>
</dbReference>
<dbReference type="RefSeq" id="WP_265582246.1">
    <property type="nucleotide sequence ID" value="NZ_CP036172.1"/>
</dbReference>
<dbReference type="EMBL" id="CP036172">
    <property type="protein sequence ID" value="QSZ66877.1"/>
    <property type="molecule type" value="Genomic_DNA"/>
</dbReference>
<dbReference type="Gene3D" id="3.30.70.1550">
    <property type="entry name" value="Archaeal tRNA CCA-adding enzyme catalytic domain"/>
    <property type="match status" value="1"/>
</dbReference>
<comment type="miscellaneous">
    <text evidence="10">A single active site specifically recognizes both ATP and CTP and is responsible for their addition.</text>
</comment>
<evidence type="ECO:0000256" key="9">
    <source>
        <dbReference type="ARBA" id="ARBA00022884"/>
    </source>
</evidence>
<feature type="domain" description="tRNA nucleotidyltransferase substrate binding" evidence="12">
    <location>
        <begin position="150"/>
        <end position="260"/>
    </location>
</feature>
<reference evidence="14" key="2">
    <citation type="submission" date="2019-02" db="EMBL/GenBank/DDBJ databases">
        <authorList>
            <person name="Chen S.-C."/>
            <person name="Chien H.-H."/>
            <person name="Lai M.-C."/>
        </authorList>
    </citation>
    <scope>NUCLEOTIDE SEQUENCE</scope>
    <source>
        <strain evidence="14">N2F9704</strain>
    </source>
</reference>
<reference evidence="14" key="1">
    <citation type="journal article" date="2001" name="Int. J. Syst. Evol. Microbiol.">
        <title>Methanofollis aquaemaris sp. nov., a methanogen isolated from an aquaculture fish pond.</title>
        <authorList>
            <person name="Lai M.C."/>
            <person name="Chen S.C."/>
        </authorList>
    </citation>
    <scope>NUCLEOTIDE SEQUENCE</scope>
    <source>
        <strain evidence="14">N2F9704</strain>
    </source>
</reference>
<evidence type="ECO:0000256" key="4">
    <source>
        <dbReference type="ARBA" id="ARBA00022723"/>
    </source>
</evidence>
<feature type="binding site" evidence="10">
    <location>
        <position position="137"/>
    </location>
    <ligand>
        <name>CTP</name>
        <dbReference type="ChEBI" id="CHEBI:37563"/>
    </ligand>
</feature>
<keyword evidence="1 10" id="KW-0808">Transferase</keyword>
<comment type="similarity">
    <text evidence="10">Belongs to the tRNA nucleotidyltransferase/poly(A) polymerase family. Archaeal CCA-adding enzyme subfamily.</text>
</comment>
<dbReference type="GO" id="GO:0000049">
    <property type="term" value="F:tRNA binding"/>
    <property type="evidence" value="ECO:0007669"/>
    <property type="project" value="UniProtKB-UniRule"/>
</dbReference>
<comment type="subunit">
    <text evidence="10">Homodimer.</text>
</comment>
<dbReference type="InterPro" id="IPR002934">
    <property type="entry name" value="Polymerase_NTP_transf_dom"/>
</dbReference>
<evidence type="ECO:0000256" key="6">
    <source>
        <dbReference type="ARBA" id="ARBA00022800"/>
    </source>
</evidence>
<evidence type="ECO:0000259" key="13">
    <source>
        <dbReference type="Pfam" id="PF21133"/>
    </source>
</evidence>
<dbReference type="Proteomes" id="UP001042704">
    <property type="component" value="Chromosome"/>
</dbReference>
<dbReference type="KEGG" id="maqe:RJ40_04895"/>
<dbReference type="Pfam" id="PF21133">
    <property type="entry name" value="CAA_C"/>
    <property type="match status" value="1"/>
</dbReference>
<organism evidence="14 15">
    <name type="scientific">Methanofollis aquaemaris</name>
    <dbReference type="NCBI Taxonomy" id="126734"/>
    <lineage>
        <taxon>Archaea</taxon>
        <taxon>Methanobacteriati</taxon>
        <taxon>Methanobacteriota</taxon>
        <taxon>Stenosarchaea group</taxon>
        <taxon>Methanomicrobia</taxon>
        <taxon>Methanomicrobiales</taxon>
        <taxon>Methanomicrobiaceae</taxon>
        <taxon>Methanofollis</taxon>
    </lineage>
</organism>
<dbReference type="InterPro" id="IPR006116">
    <property type="entry name" value="NT_2-5OAS_ClassI-CCAase"/>
</dbReference>
<dbReference type="InterPro" id="IPR015329">
    <property type="entry name" value="tRNA_NucTransf2"/>
</dbReference>
<evidence type="ECO:0000256" key="8">
    <source>
        <dbReference type="ARBA" id="ARBA00022842"/>
    </source>
</evidence>
<feature type="binding site" evidence="10">
    <location>
        <position position="47"/>
    </location>
    <ligand>
        <name>ATP</name>
        <dbReference type="ChEBI" id="CHEBI:30616"/>
    </ligand>
</feature>
<feature type="binding site" evidence="10">
    <location>
        <position position="156"/>
    </location>
    <ligand>
        <name>CTP</name>
        <dbReference type="ChEBI" id="CHEBI:37563"/>
    </ligand>
</feature>
<dbReference type="InterPro" id="IPR048833">
    <property type="entry name" value="CAA_C"/>
</dbReference>
<evidence type="ECO:0000256" key="10">
    <source>
        <dbReference type="HAMAP-Rule" id="MF_01264"/>
    </source>
</evidence>
<dbReference type="SUPFAM" id="SSF55003">
    <property type="entry name" value="PAP/Archaeal CCA-adding enzyme, C-terminal domain"/>
    <property type="match status" value="1"/>
</dbReference>
<feature type="binding site" evidence="10">
    <location>
        <position position="50"/>
    </location>
    <ligand>
        <name>ATP</name>
        <dbReference type="ChEBI" id="CHEBI:30616"/>
    </ligand>
</feature>
<keyword evidence="3 10" id="KW-0548">Nucleotidyltransferase</keyword>
<evidence type="ECO:0000313" key="15">
    <source>
        <dbReference type="Proteomes" id="UP001042704"/>
    </source>
</evidence>
<sequence length="456" mass="51772">MRSNVEEVVLGRIKPRPPEQQEVLGVAEEIIGAVNLSGRAEAMLVGSVARGTWVRGDRDLDIFMLYDPELPREALEEYGLGLARDVAKRFGTDWREKYAEHPYINATIHGMDVDLVPCYRVASGAEIRSAVDRTPFHTRYIRERIAPLVEDVLLLKQFTKAGGVYGSDQMTEGFAGYLCELLVLHYGGFTPLIEAAARWKPGLFIDLEEHAARSFDDPMVVIDPVDPRRNVAASVSISKMFAFVELCRGYLEVPSEDFFFPPEVVPFTLEEFEVEAARRGTHLFAVSFETPPFIPDVVVPQLRRSLEGMRALLERSGFLVNRAEEVMGEERCLLLFELFCREMPAVVRHIGPPVWSRSNAEKFAGKWRECERFAGPYIEDGRYIVEVERKYTHAADLLASPEVLGVGLGKHVKKAMEKEWVVLEGSECWSPEFADFLTRFLQKETPLTRVLREREE</sequence>
<dbReference type="PANTHER" id="PTHR39643:SF1">
    <property type="entry name" value="CCA-ADDING ENZYME"/>
    <property type="match status" value="1"/>
</dbReference>
<dbReference type="SUPFAM" id="SSF81301">
    <property type="entry name" value="Nucleotidyltransferase"/>
    <property type="match status" value="1"/>
</dbReference>
<feature type="binding site" evidence="10">
    <location>
        <position position="165"/>
    </location>
    <ligand>
        <name>CTP</name>
        <dbReference type="ChEBI" id="CHEBI:37563"/>
    </ligand>
</feature>
<evidence type="ECO:0000313" key="14">
    <source>
        <dbReference type="EMBL" id="QSZ66877.1"/>
    </source>
</evidence>
<dbReference type="NCBIfam" id="TIGR03671">
    <property type="entry name" value="cca_archaeal"/>
    <property type="match status" value="1"/>
</dbReference>
<protein>
    <recommendedName>
        <fullName evidence="10">CCA-adding enzyme</fullName>
        <ecNumber evidence="10">2.7.7.72</ecNumber>
    </recommendedName>
    <alternativeName>
        <fullName evidence="10">CCA tRNA nucleotidyltransferase</fullName>
    </alternativeName>
    <alternativeName>
        <fullName evidence="10">tRNA CCA-pyrophosphorylase</fullName>
    </alternativeName>
    <alternativeName>
        <fullName evidence="10">tRNA adenylyl-/cytidylyl- transferase</fullName>
    </alternativeName>
    <alternativeName>
        <fullName evidence="10">tRNA nucleotidyltransferase</fullName>
    </alternativeName>
    <alternativeName>
        <fullName evidence="10">tRNA-NT</fullName>
    </alternativeName>
</protein>
<gene>
    <name evidence="10" type="primary">cca</name>
    <name evidence="14" type="ORF">RJ40_04895</name>
</gene>
<dbReference type="InterPro" id="IPR042090">
    <property type="entry name" value="CCA_tRNA_nucleotrans_2"/>
</dbReference>
<proteinExistence type="inferred from homology"/>
<keyword evidence="15" id="KW-1185">Reference proteome</keyword>
<dbReference type="InterPro" id="IPR011068">
    <property type="entry name" value="NuclTrfase_I-like_C"/>
</dbReference>
<evidence type="ECO:0000259" key="11">
    <source>
        <dbReference type="Pfam" id="PF01909"/>
    </source>
</evidence>
<accession>A0A8A3S3M8</accession>
<feature type="binding site" evidence="10">
    <location>
        <position position="137"/>
    </location>
    <ligand>
        <name>ATP</name>
        <dbReference type="ChEBI" id="CHEBI:30616"/>
    </ligand>
</feature>
<feature type="binding site" evidence="10">
    <location>
        <position position="156"/>
    </location>
    <ligand>
        <name>ATP</name>
        <dbReference type="ChEBI" id="CHEBI:30616"/>
    </ligand>
</feature>
<dbReference type="Pfam" id="PF09249">
    <property type="entry name" value="tRNA_NucTransf2"/>
    <property type="match status" value="1"/>
</dbReference>
<dbReference type="PIRSF" id="PIRSF005335">
    <property type="entry name" value="CCA_arch"/>
    <property type="match status" value="1"/>
</dbReference>
<dbReference type="HAMAP" id="MF_01264">
    <property type="entry name" value="CCA_arch"/>
    <property type="match status" value="1"/>
</dbReference>
<dbReference type="Gene3D" id="3.30.70.590">
    <property type="entry name" value="Poly(A) polymerase predicted RNA binding domain"/>
    <property type="match status" value="1"/>
</dbReference>
<keyword evidence="9 10" id="KW-0694">RNA-binding</keyword>
<feature type="binding site" evidence="10">
    <location>
        <position position="47"/>
    </location>
    <ligand>
        <name>CTP</name>
        <dbReference type="ChEBI" id="CHEBI:37563"/>
    </ligand>
</feature>